<feature type="binding site" evidence="15">
    <location>
        <position position="15"/>
    </location>
    <ligand>
        <name>Mg(2+)</name>
        <dbReference type="ChEBI" id="CHEBI:18420"/>
    </ligand>
</feature>
<evidence type="ECO:0000256" key="5">
    <source>
        <dbReference type="ARBA" id="ARBA00022490"/>
    </source>
</evidence>
<sequence>MRHVFLIGLSGSGKSTVGRLLAQRLGRPLLDVDALIEQEYGERIPAIFARHGEEYFRTLEARMLAHAVQQPDDAIIVTGGGIVVRPENRTLMTLHGVRVFLQVDPRESLLRLQAQHLREQQHGQTLEIRPLLSGTDPLANLQRMLAAREAWYQEAELTCLTQGKSAEQVAGEIIAMLEDLDHTSQEQVAPIVRHVHVGAGYDTVVEWGGLQRLAFYLKQLQLPPRVFIITDSNIHDLYIPSLQSQLTAAGFEPLVYTVPAGEGSKSQQQLSAIYDWLLEQHAERREALVALGGGVVGDLVGYAAATYLRGVPLIQIPTSLLAQVDSAIGGKTGINHPRGKNLIGAFYHPRLVLADPATLLSLPERSRTEGWAEIVKYGIILDAELFALLEAHASTLRDFSRSPVALLCQIIARCIDLKVMIIEEDEREQGRRAILNYGHTFGHALENVSGYGEWLHGEAVSLGMVVAARLAHESGLFGEQDMRRQNQLLAALGLPTTYQGSVHARDILAAMQLDKKVVGKRVRWIMPRRIGEVTITPLPDELVERIVTAFMGEK</sequence>
<evidence type="ECO:0000313" key="19">
    <source>
        <dbReference type="EMBL" id="GCE03743.1"/>
    </source>
</evidence>
<dbReference type="UniPathway" id="UPA00053">
    <property type="reaction ID" value="UER00085"/>
</dbReference>
<dbReference type="InterPro" id="IPR027417">
    <property type="entry name" value="P-loop_NTPase"/>
</dbReference>
<evidence type="ECO:0000256" key="3">
    <source>
        <dbReference type="ARBA" id="ARBA00001947"/>
    </source>
</evidence>
<organism evidence="19 20">
    <name type="scientific">Dictyobacter aurantiacus</name>
    <dbReference type="NCBI Taxonomy" id="1936993"/>
    <lineage>
        <taxon>Bacteria</taxon>
        <taxon>Bacillati</taxon>
        <taxon>Chloroflexota</taxon>
        <taxon>Ktedonobacteria</taxon>
        <taxon>Ktedonobacterales</taxon>
        <taxon>Dictyobacteraceae</taxon>
        <taxon>Dictyobacter</taxon>
    </lineage>
</organism>
<dbReference type="HAMAP" id="MF_00110">
    <property type="entry name" value="DHQ_synthase"/>
    <property type="match status" value="1"/>
</dbReference>
<dbReference type="SUPFAM" id="SSF52540">
    <property type="entry name" value="P-loop containing nucleoside triphosphate hydrolases"/>
    <property type="match status" value="1"/>
</dbReference>
<proteinExistence type="inferred from homology"/>
<dbReference type="InterPro" id="IPR030960">
    <property type="entry name" value="DHQS/DOIS_N"/>
</dbReference>
<dbReference type="GO" id="GO:0005737">
    <property type="term" value="C:cytoplasm"/>
    <property type="evidence" value="ECO:0007669"/>
    <property type="project" value="UniProtKB-SubCell"/>
</dbReference>
<keyword evidence="8 16" id="KW-0547">Nucleotide-binding</keyword>
<evidence type="ECO:0000313" key="20">
    <source>
        <dbReference type="Proteomes" id="UP000287224"/>
    </source>
</evidence>
<evidence type="ECO:0000256" key="15">
    <source>
        <dbReference type="HAMAP-Rule" id="MF_00109"/>
    </source>
</evidence>
<keyword evidence="20" id="KW-1185">Reference proteome</keyword>
<comment type="cofactor">
    <cofactor evidence="3">
        <name>Zn(2+)</name>
        <dbReference type="ChEBI" id="CHEBI:29105"/>
    </cofactor>
</comment>
<comment type="pathway">
    <text evidence="15">Metabolic intermediate biosynthesis; chorismate biosynthesis; chorismate from D-erythrose 4-phosphate and phosphoenolpyruvate: step 5/7.</text>
</comment>
<evidence type="ECO:0000256" key="13">
    <source>
        <dbReference type="ARBA" id="ARBA00023268"/>
    </source>
</evidence>
<reference evidence="20" key="1">
    <citation type="submission" date="2018-12" db="EMBL/GenBank/DDBJ databases">
        <title>Tengunoibacter tsumagoiensis gen. nov., sp. nov., Dictyobacter kobayashii sp. nov., D. alpinus sp. nov., and D. joshuensis sp. nov. and description of Dictyobacteraceae fam. nov. within the order Ktedonobacterales isolated from Tengu-no-mugimeshi.</title>
        <authorList>
            <person name="Wang C.M."/>
            <person name="Zheng Y."/>
            <person name="Sakai Y."/>
            <person name="Toyoda A."/>
            <person name="Minakuchi Y."/>
            <person name="Abe K."/>
            <person name="Yokota A."/>
            <person name="Yabe S."/>
        </authorList>
    </citation>
    <scope>NUCLEOTIDE SEQUENCE [LARGE SCALE GENOMIC DNA]</scope>
    <source>
        <strain evidence="20">S-27</strain>
    </source>
</reference>
<keyword evidence="7 16" id="KW-0479">Metal-binding</keyword>
<feature type="binding site" evidence="16">
    <location>
        <position position="331"/>
    </location>
    <ligand>
        <name>NAD(+)</name>
        <dbReference type="ChEBI" id="CHEBI:57540"/>
    </ligand>
</feature>
<evidence type="ECO:0000256" key="11">
    <source>
        <dbReference type="ARBA" id="ARBA00023141"/>
    </source>
</evidence>
<name>A0A401ZA96_9CHLR</name>
<keyword evidence="12 16" id="KW-0456">Lyase</keyword>
<feature type="binding site" evidence="15">
    <location>
        <position position="33"/>
    </location>
    <ligand>
        <name>substrate</name>
    </ligand>
</feature>
<comment type="caution">
    <text evidence="19">The sequence shown here is derived from an EMBL/GenBank/DDBJ whole genome shotgun (WGS) entry which is preliminary data.</text>
</comment>
<comment type="subunit">
    <text evidence="15">Monomer.</text>
</comment>
<dbReference type="InterPro" id="IPR056179">
    <property type="entry name" value="DHQS_C"/>
</dbReference>
<dbReference type="Proteomes" id="UP000287224">
    <property type="component" value="Unassembled WGS sequence"/>
</dbReference>
<dbReference type="SUPFAM" id="SSF56796">
    <property type="entry name" value="Dehydroquinate synthase-like"/>
    <property type="match status" value="1"/>
</dbReference>
<dbReference type="GO" id="GO:0009073">
    <property type="term" value="P:aromatic amino acid family biosynthetic process"/>
    <property type="evidence" value="ECO:0007669"/>
    <property type="project" value="UniProtKB-KW"/>
</dbReference>
<dbReference type="HAMAP" id="MF_00109">
    <property type="entry name" value="Shikimate_kinase"/>
    <property type="match status" value="1"/>
</dbReference>
<feature type="binding site" evidence="15">
    <location>
        <position position="80"/>
    </location>
    <ligand>
        <name>substrate</name>
    </ligand>
</feature>
<evidence type="ECO:0000256" key="1">
    <source>
        <dbReference type="ARBA" id="ARBA00001393"/>
    </source>
</evidence>
<evidence type="ECO:0000256" key="8">
    <source>
        <dbReference type="ARBA" id="ARBA00022741"/>
    </source>
</evidence>
<keyword evidence="9 16" id="KW-0862">Zinc</keyword>
<dbReference type="InterPro" id="IPR016037">
    <property type="entry name" value="DHQ_synth_AroB"/>
</dbReference>
<comment type="catalytic activity">
    <reaction evidence="15">
        <text>shikimate + ATP = 3-phosphoshikimate + ADP + H(+)</text>
        <dbReference type="Rhea" id="RHEA:13121"/>
        <dbReference type="ChEBI" id="CHEBI:15378"/>
        <dbReference type="ChEBI" id="CHEBI:30616"/>
        <dbReference type="ChEBI" id="CHEBI:36208"/>
        <dbReference type="ChEBI" id="CHEBI:145989"/>
        <dbReference type="ChEBI" id="CHEBI:456216"/>
        <dbReference type="EC" id="2.7.1.71"/>
    </reaction>
</comment>
<feature type="domain" description="3-dehydroquinate synthase N-terminal" evidence="17">
    <location>
        <begin position="256"/>
        <end position="366"/>
    </location>
</feature>
<evidence type="ECO:0000256" key="10">
    <source>
        <dbReference type="ARBA" id="ARBA00023027"/>
    </source>
</evidence>
<dbReference type="GO" id="GO:0008652">
    <property type="term" value="P:amino acid biosynthetic process"/>
    <property type="evidence" value="ECO:0007669"/>
    <property type="project" value="UniProtKB-KW"/>
</dbReference>
<feature type="binding site" evidence="16">
    <location>
        <position position="456"/>
    </location>
    <ligand>
        <name>Zn(2+)</name>
        <dbReference type="ChEBI" id="CHEBI:29105"/>
    </ligand>
</feature>
<dbReference type="EMBL" id="BIFQ01000001">
    <property type="protein sequence ID" value="GCE03743.1"/>
    <property type="molecule type" value="Genomic_DNA"/>
</dbReference>
<evidence type="ECO:0000256" key="16">
    <source>
        <dbReference type="HAMAP-Rule" id="MF_00110"/>
    </source>
</evidence>
<feature type="binding site" evidence="16">
    <location>
        <begin position="318"/>
        <end position="319"/>
    </location>
    <ligand>
        <name>NAD(+)</name>
        <dbReference type="ChEBI" id="CHEBI:57540"/>
    </ligand>
</feature>
<evidence type="ECO:0000256" key="7">
    <source>
        <dbReference type="ARBA" id="ARBA00022723"/>
    </source>
</evidence>
<dbReference type="InterPro" id="IPR050071">
    <property type="entry name" value="Dehydroquinate_synthase"/>
</dbReference>
<dbReference type="OrthoDB" id="9806583at2"/>
<feature type="binding site" evidence="15">
    <location>
        <position position="129"/>
    </location>
    <ligand>
        <name>ATP</name>
        <dbReference type="ChEBI" id="CHEBI:30616"/>
    </ligand>
</feature>
<evidence type="ECO:0000256" key="9">
    <source>
        <dbReference type="ARBA" id="ARBA00022833"/>
    </source>
</evidence>
<comment type="subcellular location">
    <subcellularLocation>
        <location evidence="16">Cytoplasm</location>
    </subcellularLocation>
</comment>
<feature type="domain" description="3-dehydroquinate synthase C-terminal" evidence="18">
    <location>
        <begin position="370"/>
        <end position="517"/>
    </location>
</feature>
<feature type="binding site" evidence="15">
    <location>
        <position position="57"/>
    </location>
    <ligand>
        <name>substrate</name>
    </ligand>
</feature>
<evidence type="ECO:0000256" key="6">
    <source>
        <dbReference type="ARBA" id="ARBA00022605"/>
    </source>
</evidence>
<dbReference type="GO" id="GO:0000287">
    <property type="term" value="F:magnesium ion binding"/>
    <property type="evidence" value="ECO:0007669"/>
    <property type="project" value="UniProtKB-UniRule"/>
</dbReference>
<comment type="function">
    <text evidence="15">Catalyzes the specific phosphorylation of the 3-hydroxyl group of shikimic acid using ATP as a cosubstrate.</text>
</comment>
<evidence type="ECO:0000256" key="4">
    <source>
        <dbReference type="ARBA" id="ARBA00004661"/>
    </source>
</evidence>
<dbReference type="InterPro" id="IPR031322">
    <property type="entry name" value="Shikimate/glucono_kinase"/>
</dbReference>
<dbReference type="GO" id="GO:0004765">
    <property type="term" value="F:shikimate kinase activity"/>
    <property type="evidence" value="ECO:0007669"/>
    <property type="project" value="UniProtKB-UniRule"/>
</dbReference>
<evidence type="ECO:0000256" key="12">
    <source>
        <dbReference type="ARBA" id="ARBA00023239"/>
    </source>
</evidence>
<feature type="binding site" evidence="16">
    <location>
        <position position="439"/>
    </location>
    <ligand>
        <name>Zn(2+)</name>
        <dbReference type="ChEBI" id="CHEBI:29105"/>
    </ligand>
</feature>
<comment type="cofactor">
    <cofactor evidence="2 16">
        <name>NAD(+)</name>
        <dbReference type="ChEBI" id="CHEBI:57540"/>
    </cofactor>
</comment>
<gene>
    <name evidence="16" type="primary">aroB</name>
    <name evidence="15" type="synonym">aroK</name>
    <name evidence="19" type="ORF">KDAU_10720</name>
</gene>
<evidence type="ECO:0000259" key="18">
    <source>
        <dbReference type="Pfam" id="PF24621"/>
    </source>
</evidence>
<dbReference type="PANTHER" id="PTHR43622:SF7">
    <property type="entry name" value="3-DEHYDROQUINATE SYNTHASE, CHLOROPLASTIC"/>
    <property type="match status" value="1"/>
</dbReference>
<dbReference type="Gene3D" id="1.20.1090.10">
    <property type="entry name" value="Dehydroquinate synthase-like - alpha domain"/>
    <property type="match status" value="1"/>
</dbReference>
<dbReference type="Pfam" id="PF01202">
    <property type="entry name" value="SKI"/>
    <property type="match status" value="1"/>
</dbReference>
<dbReference type="RefSeq" id="WP_126594985.1">
    <property type="nucleotide sequence ID" value="NZ_BIFQ01000001.1"/>
</dbReference>
<keyword evidence="13" id="KW-0511">Multifunctional enzyme</keyword>
<keyword evidence="14 16" id="KW-0170">Cobalt</keyword>
<dbReference type="Pfam" id="PF24621">
    <property type="entry name" value="DHQS_C"/>
    <property type="match status" value="1"/>
</dbReference>
<dbReference type="EC" id="2.7.1.71" evidence="15"/>
<comment type="function">
    <text evidence="16">Catalyzes the conversion of 3-deoxy-D-arabino-heptulosonate 7-phosphate (DAHP) to dehydroquinate (DHQ).</text>
</comment>
<feature type="binding site" evidence="16">
    <location>
        <position position="340"/>
    </location>
    <ligand>
        <name>NAD(+)</name>
        <dbReference type="ChEBI" id="CHEBI:57540"/>
    </ligand>
</feature>
<comment type="similarity">
    <text evidence="15">Belongs to the shikimate kinase family.</text>
</comment>
<feature type="binding site" evidence="16">
    <location>
        <position position="373"/>
    </location>
    <ligand>
        <name>Zn(2+)</name>
        <dbReference type="ChEBI" id="CHEBI:29105"/>
    </ligand>
</feature>
<dbReference type="PANTHER" id="PTHR43622">
    <property type="entry name" value="3-DEHYDROQUINATE SYNTHASE"/>
    <property type="match status" value="1"/>
</dbReference>
<dbReference type="CDD" id="cd08195">
    <property type="entry name" value="DHQS"/>
    <property type="match status" value="1"/>
</dbReference>
<dbReference type="AlphaFoldDB" id="A0A401ZA96"/>
<keyword evidence="15" id="KW-0808">Transferase</keyword>
<comment type="cofactor">
    <cofactor evidence="15">
        <name>Mg(2+)</name>
        <dbReference type="ChEBI" id="CHEBI:18420"/>
    </cofactor>
    <text evidence="15">Binds 1 Mg(2+) ion per subunit.</text>
</comment>
<accession>A0A401ZA96</accession>
<dbReference type="NCBIfam" id="TIGR01357">
    <property type="entry name" value="aroB"/>
    <property type="match status" value="1"/>
</dbReference>
<feature type="binding site" evidence="15">
    <location>
        <position position="148"/>
    </location>
    <ligand>
        <name>substrate</name>
    </ligand>
</feature>
<comment type="catalytic activity">
    <reaction evidence="1 16">
        <text>7-phospho-2-dehydro-3-deoxy-D-arabino-heptonate = 3-dehydroquinate + phosphate</text>
        <dbReference type="Rhea" id="RHEA:21968"/>
        <dbReference type="ChEBI" id="CHEBI:32364"/>
        <dbReference type="ChEBI" id="CHEBI:43474"/>
        <dbReference type="ChEBI" id="CHEBI:58394"/>
        <dbReference type="EC" id="4.2.3.4"/>
    </reaction>
</comment>
<comment type="caution">
    <text evidence="16">Lacks conserved residue(s) required for the propagation of feature annotation.</text>
</comment>
<dbReference type="Pfam" id="PF01761">
    <property type="entry name" value="DHQ_synthase"/>
    <property type="match status" value="1"/>
</dbReference>
<keyword evidence="15" id="KW-0460">Magnesium</keyword>
<dbReference type="GO" id="GO:0003856">
    <property type="term" value="F:3-dehydroquinate synthase activity"/>
    <property type="evidence" value="ECO:0007669"/>
    <property type="project" value="UniProtKB-UniRule"/>
</dbReference>
<keyword evidence="15" id="KW-0067">ATP-binding</keyword>
<dbReference type="CDD" id="cd00464">
    <property type="entry name" value="SK"/>
    <property type="match status" value="1"/>
</dbReference>
<feature type="binding site" evidence="16">
    <location>
        <begin position="294"/>
        <end position="298"/>
    </location>
    <ligand>
        <name>NAD(+)</name>
        <dbReference type="ChEBI" id="CHEBI:57540"/>
    </ligand>
</feature>
<dbReference type="GO" id="GO:0009423">
    <property type="term" value="P:chorismate biosynthetic process"/>
    <property type="evidence" value="ECO:0007669"/>
    <property type="project" value="UniProtKB-UniRule"/>
</dbReference>
<feature type="binding site" evidence="15">
    <location>
        <begin position="11"/>
        <end position="16"/>
    </location>
    <ligand>
        <name>ATP</name>
        <dbReference type="ChEBI" id="CHEBI:30616"/>
    </ligand>
</feature>
<comment type="pathway">
    <text evidence="4 16">Metabolic intermediate biosynthesis; chorismate biosynthesis; chorismate from D-erythrose 4-phosphate and phosphoenolpyruvate: step 2/7.</text>
</comment>
<dbReference type="EC" id="4.2.3.4" evidence="16"/>
<keyword evidence="6 16" id="KW-0028">Amino-acid biosynthesis</keyword>
<keyword evidence="11 16" id="KW-0057">Aromatic amino acid biosynthesis</keyword>
<dbReference type="InterPro" id="IPR000623">
    <property type="entry name" value="Shikimate_kinase/TSH1"/>
</dbReference>
<keyword evidence="10 16" id="KW-0520">NAD</keyword>
<comment type="cofactor">
    <cofactor evidence="16">
        <name>Co(2+)</name>
        <dbReference type="ChEBI" id="CHEBI:48828"/>
    </cofactor>
    <cofactor evidence="16">
        <name>Zn(2+)</name>
        <dbReference type="ChEBI" id="CHEBI:29105"/>
    </cofactor>
    <text evidence="16">Binds 1 divalent metal cation per subunit. Can use either Co(2+) or Zn(2+).</text>
</comment>
<dbReference type="GO" id="GO:0005524">
    <property type="term" value="F:ATP binding"/>
    <property type="evidence" value="ECO:0007669"/>
    <property type="project" value="UniProtKB-UniRule"/>
</dbReference>
<evidence type="ECO:0000259" key="17">
    <source>
        <dbReference type="Pfam" id="PF01761"/>
    </source>
</evidence>
<evidence type="ECO:0000256" key="2">
    <source>
        <dbReference type="ARBA" id="ARBA00001911"/>
    </source>
</evidence>
<keyword evidence="5 16" id="KW-0963">Cytoplasm</keyword>
<protein>
    <recommendedName>
        <fullName evidence="15 16">Multifunctional fusion protein</fullName>
    </recommendedName>
    <domain>
        <recommendedName>
            <fullName evidence="15">Shikimate kinase</fullName>
            <shortName evidence="15">SK</shortName>
            <ecNumber evidence="15">2.7.1.71</ecNumber>
        </recommendedName>
    </domain>
    <domain>
        <recommendedName>
            <fullName evidence="16">3-dehydroquinate synthase</fullName>
            <shortName evidence="16">DHQS</shortName>
            <ecNumber evidence="16">4.2.3.4</ecNumber>
        </recommendedName>
    </domain>
</protein>
<dbReference type="Gene3D" id="3.40.50.300">
    <property type="entry name" value="P-loop containing nucleotide triphosphate hydrolases"/>
    <property type="match status" value="1"/>
</dbReference>
<comment type="similarity">
    <text evidence="16">Belongs to the sugar phosphate cyclases superfamily. Dehydroquinate synthase family.</text>
</comment>
<evidence type="ECO:0000256" key="14">
    <source>
        <dbReference type="ARBA" id="ARBA00023285"/>
    </source>
</evidence>
<dbReference type="PRINTS" id="PR01100">
    <property type="entry name" value="SHIKIMTKNASE"/>
</dbReference>
<dbReference type="Gene3D" id="3.40.50.1970">
    <property type="match status" value="1"/>
</dbReference>
<keyword evidence="15" id="KW-0418">Kinase</keyword>
<dbReference type="FunFam" id="3.40.50.1970:FF:000007">
    <property type="entry name" value="Pentafunctional AROM polypeptide"/>
    <property type="match status" value="1"/>
</dbReference>